<organism evidence="2 3">
    <name type="scientific">Protopolystoma xenopodis</name>
    <dbReference type="NCBI Taxonomy" id="117903"/>
    <lineage>
        <taxon>Eukaryota</taxon>
        <taxon>Metazoa</taxon>
        <taxon>Spiralia</taxon>
        <taxon>Lophotrochozoa</taxon>
        <taxon>Platyhelminthes</taxon>
        <taxon>Monogenea</taxon>
        <taxon>Polyopisthocotylea</taxon>
        <taxon>Polystomatidea</taxon>
        <taxon>Polystomatidae</taxon>
        <taxon>Protopolystoma</taxon>
    </lineage>
</organism>
<name>A0A448XMD7_9PLAT</name>
<dbReference type="AlphaFoldDB" id="A0A448XMD7"/>
<dbReference type="Proteomes" id="UP000784294">
    <property type="component" value="Unassembled WGS sequence"/>
</dbReference>
<accession>A0A448XMD7</accession>
<reference evidence="2" key="1">
    <citation type="submission" date="2018-11" db="EMBL/GenBank/DDBJ databases">
        <authorList>
            <consortium name="Pathogen Informatics"/>
        </authorList>
    </citation>
    <scope>NUCLEOTIDE SEQUENCE</scope>
</reference>
<evidence type="ECO:0000256" key="1">
    <source>
        <dbReference type="SAM" id="MobiDB-lite"/>
    </source>
</evidence>
<feature type="region of interest" description="Disordered" evidence="1">
    <location>
        <begin position="76"/>
        <end position="113"/>
    </location>
</feature>
<dbReference type="EMBL" id="CAAALY010263992">
    <property type="protein sequence ID" value="VEL40188.1"/>
    <property type="molecule type" value="Genomic_DNA"/>
</dbReference>
<protein>
    <submittedName>
        <fullName evidence="2">Uncharacterized protein</fullName>
    </submittedName>
</protein>
<comment type="caution">
    <text evidence="2">The sequence shown here is derived from an EMBL/GenBank/DDBJ whole genome shotgun (WGS) entry which is preliminary data.</text>
</comment>
<gene>
    <name evidence="2" type="ORF">PXEA_LOCUS33628</name>
</gene>
<proteinExistence type="predicted"/>
<keyword evidence="3" id="KW-1185">Reference proteome</keyword>
<evidence type="ECO:0000313" key="2">
    <source>
        <dbReference type="EMBL" id="VEL40188.1"/>
    </source>
</evidence>
<evidence type="ECO:0000313" key="3">
    <source>
        <dbReference type="Proteomes" id="UP000784294"/>
    </source>
</evidence>
<sequence>MCRNQNVDRPASPSLKPHGGVALRGVRMWRWSEGDMKCEPSLSGHICQLRPDSNGQSRSHGVGYDPATLCKAKEGVKRDGGCPSCMPAQRAAKTGGGHESLPRRSTPCSPGPRPVILLAASPLGLFD</sequence>